<dbReference type="Gene3D" id="2.30.42.10">
    <property type="match status" value="2"/>
</dbReference>
<dbReference type="Pfam" id="PF02163">
    <property type="entry name" value="Peptidase_M50"/>
    <property type="match status" value="1"/>
</dbReference>
<gene>
    <name evidence="13" type="primary">rseP</name>
    <name evidence="13" type="ORF">E3J62_12695</name>
</gene>
<dbReference type="SUPFAM" id="SSF50156">
    <property type="entry name" value="PDZ domain-like"/>
    <property type="match status" value="2"/>
</dbReference>
<dbReference type="PROSITE" id="PS50106">
    <property type="entry name" value="PDZ"/>
    <property type="match status" value="2"/>
</dbReference>
<dbReference type="EC" id="3.4.24.-" evidence="11"/>
<keyword evidence="7 11" id="KW-0862">Zinc</keyword>
<dbReference type="EMBL" id="SOJN01000150">
    <property type="protein sequence ID" value="TET43667.1"/>
    <property type="molecule type" value="Genomic_DNA"/>
</dbReference>
<reference evidence="13 14" key="1">
    <citation type="submission" date="2019-03" db="EMBL/GenBank/DDBJ databases">
        <title>Metabolic potential of uncultured bacteria and archaea associated with petroleum seepage in deep-sea sediments.</title>
        <authorList>
            <person name="Dong X."/>
            <person name="Hubert C."/>
        </authorList>
    </citation>
    <scope>NUCLEOTIDE SEQUENCE [LARGE SCALE GENOMIC DNA]</scope>
    <source>
        <strain evidence="13">E44_bin18</strain>
    </source>
</reference>
<dbReference type="CDD" id="cd23081">
    <property type="entry name" value="cpPDZ_EcRseP-like"/>
    <property type="match status" value="2"/>
</dbReference>
<evidence type="ECO:0000256" key="5">
    <source>
        <dbReference type="ARBA" id="ARBA00022692"/>
    </source>
</evidence>
<keyword evidence="8 11" id="KW-1133">Transmembrane helix</keyword>
<keyword evidence="6 11" id="KW-0378">Hydrolase</keyword>
<evidence type="ECO:0000256" key="7">
    <source>
        <dbReference type="ARBA" id="ARBA00022833"/>
    </source>
</evidence>
<keyword evidence="4 13" id="KW-0645">Protease</keyword>
<dbReference type="CDD" id="cd06163">
    <property type="entry name" value="S2P-M50_PDZ_RseP-like"/>
    <property type="match status" value="1"/>
</dbReference>
<dbReference type="GO" id="GO:0016020">
    <property type="term" value="C:membrane"/>
    <property type="evidence" value="ECO:0007669"/>
    <property type="project" value="UniProtKB-SubCell"/>
</dbReference>
<dbReference type="InterPro" id="IPR001478">
    <property type="entry name" value="PDZ"/>
</dbReference>
<dbReference type="PANTHER" id="PTHR42837:SF2">
    <property type="entry name" value="MEMBRANE METALLOPROTEASE ARASP2, CHLOROPLASTIC-RELATED"/>
    <property type="match status" value="1"/>
</dbReference>
<proteinExistence type="inferred from homology"/>
<dbReference type="GO" id="GO:0004222">
    <property type="term" value="F:metalloendopeptidase activity"/>
    <property type="evidence" value="ECO:0007669"/>
    <property type="project" value="InterPro"/>
</dbReference>
<dbReference type="Proteomes" id="UP000315525">
    <property type="component" value="Unassembled WGS sequence"/>
</dbReference>
<evidence type="ECO:0000256" key="11">
    <source>
        <dbReference type="RuleBase" id="RU362031"/>
    </source>
</evidence>
<dbReference type="InterPro" id="IPR008915">
    <property type="entry name" value="Peptidase_M50"/>
</dbReference>
<organism evidence="13 14">
    <name type="scientific">candidate division TA06 bacterium</name>
    <dbReference type="NCBI Taxonomy" id="2250710"/>
    <lineage>
        <taxon>Bacteria</taxon>
        <taxon>Bacteria division TA06</taxon>
    </lineage>
</organism>
<feature type="domain" description="PDZ" evidence="12">
    <location>
        <begin position="186"/>
        <end position="238"/>
    </location>
</feature>
<keyword evidence="11" id="KW-0479">Metal-binding</keyword>
<keyword evidence="10 11" id="KW-0472">Membrane</keyword>
<comment type="cofactor">
    <cofactor evidence="1 11">
        <name>Zn(2+)</name>
        <dbReference type="ChEBI" id="CHEBI:29105"/>
    </cofactor>
</comment>
<comment type="subcellular location">
    <subcellularLocation>
        <location evidence="2">Membrane</location>
        <topology evidence="2">Multi-pass membrane protein</topology>
    </subcellularLocation>
</comment>
<dbReference type="PANTHER" id="PTHR42837">
    <property type="entry name" value="REGULATOR OF SIGMA-E PROTEASE RSEP"/>
    <property type="match status" value="1"/>
</dbReference>
<feature type="transmembrane region" description="Helical" evidence="11">
    <location>
        <begin position="98"/>
        <end position="120"/>
    </location>
</feature>
<dbReference type="NCBIfam" id="TIGR00054">
    <property type="entry name" value="RIP metalloprotease RseP"/>
    <property type="match status" value="1"/>
</dbReference>
<evidence type="ECO:0000256" key="9">
    <source>
        <dbReference type="ARBA" id="ARBA00023049"/>
    </source>
</evidence>
<dbReference type="Pfam" id="PF17820">
    <property type="entry name" value="PDZ_6"/>
    <property type="match status" value="2"/>
</dbReference>
<evidence type="ECO:0000256" key="8">
    <source>
        <dbReference type="ARBA" id="ARBA00022989"/>
    </source>
</evidence>
<feature type="transmembrane region" description="Helical" evidence="11">
    <location>
        <begin position="404"/>
        <end position="423"/>
    </location>
</feature>
<evidence type="ECO:0000256" key="3">
    <source>
        <dbReference type="ARBA" id="ARBA00007931"/>
    </source>
</evidence>
<dbReference type="InterPro" id="IPR036034">
    <property type="entry name" value="PDZ_sf"/>
</dbReference>
<feature type="domain" description="PDZ" evidence="12">
    <location>
        <begin position="115"/>
        <end position="153"/>
    </location>
</feature>
<evidence type="ECO:0000256" key="2">
    <source>
        <dbReference type="ARBA" id="ARBA00004141"/>
    </source>
</evidence>
<protein>
    <recommendedName>
        <fullName evidence="11">Zinc metalloprotease</fullName>
        <ecNumber evidence="11">3.4.24.-</ecNumber>
    </recommendedName>
</protein>
<dbReference type="AlphaFoldDB" id="A0A523UMA2"/>
<evidence type="ECO:0000256" key="10">
    <source>
        <dbReference type="ARBA" id="ARBA00023136"/>
    </source>
</evidence>
<dbReference type="GO" id="GO:0046872">
    <property type="term" value="F:metal ion binding"/>
    <property type="evidence" value="ECO:0007669"/>
    <property type="project" value="UniProtKB-KW"/>
</dbReference>
<feature type="transmembrane region" description="Helical" evidence="11">
    <location>
        <begin position="357"/>
        <end position="375"/>
    </location>
</feature>
<evidence type="ECO:0000256" key="4">
    <source>
        <dbReference type="ARBA" id="ARBA00022670"/>
    </source>
</evidence>
<dbReference type="SMART" id="SM00228">
    <property type="entry name" value="PDZ"/>
    <property type="match status" value="2"/>
</dbReference>
<keyword evidence="9 11" id="KW-0482">Metalloprotease</keyword>
<comment type="similarity">
    <text evidence="3 11">Belongs to the peptidase M50B family.</text>
</comment>
<dbReference type="InterPro" id="IPR004387">
    <property type="entry name" value="Pept_M50_Zn"/>
</dbReference>
<comment type="caution">
    <text evidence="13">The sequence shown here is derived from an EMBL/GenBank/DDBJ whole genome shotgun (WGS) entry which is preliminary data.</text>
</comment>
<evidence type="ECO:0000256" key="6">
    <source>
        <dbReference type="ARBA" id="ARBA00022801"/>
    </source>
</evidence>
<evidence type="ECO:0000313" key="13">
    <source>
        <dbReference type="EMBL" id="TET43667.1"/>
    </source>
</evidence>
<dbReference type="GO" id="GO:0006508">
    <property type="term" value="P:proteolysis"/>
    <property type="evidence" value="ECO:0007669"/>
    <property type="project" value="UniProtKB-KW"/>
</dbReference>
<dbReference type="InterPro" id="IPR041489">
    <property type="entry name" value="PDZ_6"/>
</dbReference>
<evidence type="ECO:0000313" key="14">
    <source>
        <dbReference type="Proteomes" id="UP000315525"/>
    </source>
</evidence>
<accession>A0A523UMA2</accession>
<evidence type="ECO:0000256" key="1">
    <source>
        <dbReference type="ARBA" id="ARBA00001947"/>
    </source>
</evidence>
<sequence>MILTILAAAVALSLSVLIHEFGHFLVGKLLGARVLKFSIGLGPKMFAITRNNTEYCLSWIPFGGYVKFAGMEESEGIDNSFVDMGIWKRSLIMVSGPLFNLLFAFLIFCAVIYTFGIGVIKTTTVGKVYPDSPAATAGIVIGDSVISVSGEAVAHWGDIEKAVQESKGRPLELRVMRQGKKYLLRAAPVYNDTFGGWALGLEPAIGTEVGDVMKEGPAYRAGLRPGDILTSVDGKYVSRWDEMVVAIHASPGKKIVIEWLREGQEMSAEVVPKSQIIASGNKAEKVGLIGILMPFGRQRMSLVGSIVEGSFRTWFTLKRIALFVFDLFTRRVSPSLIGGPAAIAQLAGESLRWGPEFFFNFFGFLSVNLFILNLFPLPPLDGGQLVFLAFERVRRKPLSKVSRLIFAQVGFILLVMAMIYVTFNDLMRWSAR</sequence>
<keyword evidence="5 11" id="KW-0812">Transmembrane</keyword>
<evidence type="ECO:0000259" key="12">
    <source>
        <dbReference type="PROSITE" id="PS50106"/>
    </source>
</evidence>
<name>A0A523UMA2_UNCT6</name>